<dbReference type="Proteomes" id="UP000217257">
    <property type="component" value="Chromosome"/>
</dbReference>
<name>A0A250J157_9BACT</name>
<accession>A0A250J157</accession>
<proteinExistence type="predicted"/>
<sequence length="317" mass="33251">MTGAGRVLRALLVALLAGSPMGRAMAQPPGSSTRPAAGAKQPVFRADGMVSLPGDRLLVWAADGRLQVGAPERGWEPLVQLPMTYVTHVVPEGEGALVAGSNFPKGDSEYAVAVAVDARGAVRTQWRGEAGLFSSVTSSQGRRWAIALDTLVELLPEGRIQPVDKVPALSRLVLGSDGQRVLCKPANLTLAQRAPAECRSSPPVAWSVSGDWKHSPLSCGEWLVMKEGAELRVVALTDGRQVARRASQAEALACGRPGELLSADKEIQTLALPSLEVLGRATCGGRSVVALAATPEGGACLEARGHVRRFKNSGMHP</sequence>
<evidence type="ECO:0000313" key="3">
    <source>
        <dbReference type="Proteomes" id="UP000217257"/>
    </source>
</evidence>
<dbReference type="AlphaFoldDB" id="A0A250J157"/>
<evidence type="ECO:0000313" key="2">
    <source>
        <dbReference type="EMBL" id="ATB37724.1"/>
    </source>
</evidence>
<dbReference type="KEGG" id="cfus:CYFUS_003149"/>
<dbReference type="EMBL" id="CP022098">
    <property type="protein sequence ID" value="ATB37724.1"/>
    <property type="molecule type" value="Genomic_DNA"/>
</dbReference>
<feature type="signal peptide" evidence="1">
    <location>
        <begin position="1"/>
        <end position="26"/>
    </location>
</feature>
<evidence type="ECO:0000256" key="1">
    <source>
        <dbReference type="SAM" id="SignalP"/>
    </source>
</evidence>
<reference evidence="2 3" key="1">
    <citation type="submission" date="2017-06" db="EMBL/GenBank/DDBJ databases">
        <title>Sequencing and comparative analysis of myxobacterial genomes.</title>
        <authorList>
            <person name="Rupp O."/>
            <person name="Goesmann A."/>
            <person name="Sogaard-Andersen L."/>
        </authorList>
    </citation>
    <scope>NUCLEOTIDE SEQUENCE [LARGE SCALE GENOMIC DNA]</scope>
    <source>
        <strain evidence="2 3">DSM 52655</strain>
    </source>
</reference>
<organism evidence="2 3">
    <name type="scientific">Cystobacter fuscus</name>
    <dbReference type="NCBI Taxonomy" id="43"/>
    <lineage>
        <taxon>Bacteria</taxon>
        <taxon>Pseudomonadati</taxon>
        <taxon>Myxococcota</taxon>
        <taxon>Myxococcia</taxon>
        <taxon>Myxococcales</taxon>
        <taxon>Cystobacterineae</taxon>
        <taxon>Archangiaceae</taxon>
        <taxon>Cystobacter</taxon>
    </lineage>
</organism>
<keyword evidence="1" id="KW-0732">Signal</keyword>
<feature type="chain" id="PRO_5012242068" evidence="1">
    <location>
        <begin position="27"/>
        <end position="317"/>
    </location>
</feature>
<gene>
    <name evidence="2" type="ORF">CYFUS_003149</name>
</gene>
<protein>
    <submittedName>
        <fullName evidence="2">Uncharacterized protein</fullName>
    </submittedName>
</protein>